<evidence type="ECO:0000313" key="4">
    <source>
        <dbReference type="WBParaSite" id="PSAMB.scaffold1982size30504.g15873.t1"/>
    </source>
</evidence>
<dbReference type="AlphaFoldDB" id="A0A914VJG4"/>
<sequence>MASTTIVLIVAAVFITPSLGHGGRKGGFMRCGLPPFADSDKLSVDVKEQLKSIWANYVEGADCSSEREQTKALIQSLPEDVRQSIRPMRPLPPCGLPPFLEKLPADMQQKVQAIWANYVQGEDCKQQHKETRELLKTLTKEQKKALRPFGGRGGNRGEDQA</sequence>
<evidence type="ECO:0000256" key="1">
    <source>
        <dbReference type="SAM" id="MobiDB-lite"/>
    </source>
</evidence>
<reference evidence="4" key="1">
    <citation type="submission" date="2022-11" db="UniProtKB">
        <authorList>
            <consortium name="WormBaseParasite"/>
        </authorList>
    </citation>
    <scope>IDENTIFICATION</scope>
</reference>
<evidence type="ECO:0000313" key="3">
    <source>
        <dbReference type="Proteomes" id="UP000887566"/>
    </source>
</evidence>
<dbReference type="WBParaSite" id="PSAMB.scaffold1982size30504.g15873.t1">
    <property type="protein sequence ID" value="PSAMB.scaffold1982size30504.g15873.t1"/>
    <property type="gene ID" value="PSAMB.scaffold1982size30504.g15873"/>
</dbReference>
<feature type="signal peptide" evidence="2">
    <location>
        <begin position="1"/>
        <end position="20"/>
    </location>
</feature>
<keyword evidence="3" id="KW-1185">Reference proteome</keyword>
<accession>A0A914VJG4</accession>
<evidence type="ECO:0000256" key="2">
    <source>
        <dbReference type="SAM" id="SignalP"/>
    </source>
</evidence>
<feature type="region of interest" description="Disordered" evidence="1">
    <location>
        <begin position="138"/>
        <end position="161"/>
    </location>
</feature>
<dbReference type="Proteomes" id="UP000887566">
    <property type="component" value="Unplaced"/>
</dbReference>
<proteinExistence type="predicted"/>
<keyword evidence="2" id="KW-0732">Signal</keyword>
<feature type="chain" id="PRO_5037044682" evidence="2">
    <location>
        <begin position="21"/>
        <end position="161"/>
    </location>
</feature>
<organism evidence="3 4">
    <name type="scientific">Plectus sambesii</name>
    <dbReference type="NCBI Taxonomy" id="2011161"/>
    <lineage>
        <taxon>Eukaryota</taxon>
        <taxon>Metazoa</taxon>
        <taxon>Ecdysozoa</taxon>
        <taxon>Nematoda</taxon>
        <taxon>Chromadorea</taxon>
        <taxon>Plectida</taxon>
        <taxon>Plectina</taxon>
        <taxon>Plectoidea</taxon>
        <taxon>Plectidae</taxon>
        <taxon>Plectus</taxon>
    </lineage>
</organism>
<name>A0A914VJG4_9BILA</name>
<protein>
    <submittedName>
        <fullName evidence="4">Uncharacterized protein</fullName>
    </submittedName>
</protein>